<dbReference type="GeneID" id="80820653"/>
<reference evidence="4 5" key="1">
    <citation type="submission" date="2016-10" db="EMBL/GenBank/DDBJ databases">
        <authorList>
            <person name="Varghese N."/>
            <person name="Submissions S."/>
        </authorList>
    </citation>
    <scope>NUCLEOTIDE SEQUENCE [LARGE SCALE GENOMIC DNA]</scope>
    <source>
        <strain evidence="4 5">FF3</strain>
    </source>
</reference>
<dbReference type="PANTHER" id="PTHR10088:SF4">
    <property type="entry name" value="GLUCOKINASE REGULATORY PROTEIN"/>
    <property type="match status" value="1"/>
</dbReference>
<protein>
    <submittedName>
        <fullName evidence="4">N-acetylmuramic acid 6-phosphate etherase</fullName>
    </submittedName>
</protein>
<dbReference type="SUPFAM" id="SSF53697">
    <property type="entry name" value="SIS domain"/>
    <property type="match status" value="1"/>
</dbReference>
<evidence type="ECO:0000256" key="1">
    <source>
        <dbReference type="ARBA" id="ARBA00023239"/>
    </source>
</evidence>
<dbReference type="EMBL" id="FNYY01000024">
    <property type="protein sequence ID" value="SEK07361.1"/>
    <property type="molecule type" value="Genomic_DNA"/>
</dbReference>
<dbReference type="GO" id="GO:0097367">
    <property type="term" value="F:carbohydrate derivative binding"/>
    <property type="evidence" value="ECO:0007669"/>
    <property type="project" value="InterPro"/>
</dbReference>
<proteinExistence type="predicted"/>
<comment type="caution">
    <text evidence="4">The sequence shown here is derived from an EMBL/GenBank/DDBJ whole genome shotgun (WGS) entry which is preliminary data.</text>
</comment>
<evidence type="ECO:0000313" key="5">
    <source>
        <dbReference type="Proteomes" id="UP000182932"/>
    </source>
</evidence>
<dbReference type="InterPro" id="IPR001347">
    <property type="entry name" value="SIS_dom"/>
</dbReference>
<dbReference type="AlphaFoldDB" id="A0A975WEG4"/>
<dbReference type="PANTHER" id="PTHR10088">
    <property type="entry name" value="GLUCOKINASE REGULATORY PROTEIN"/>
    <property type="match status" value="1"/>
</dbReference>
<organism evidence="4 5">
    <name type="scientific">Marinovum algicola</name>
    <dbReference type="NCBI Taxonomy" id="42444"/>
    <lineage>
        <taxon>Bacteria</taxon>
        <taxon>Pseudomonadati</taxon>
        <taxon>Pseudomonadota</taxon>
        <taxon>Alphaproteobacteria</taxon>
        <taxon>Rhodobacterales</taxon>
        <taxon>Roseobacteraceae</taxon>
        <taxon>Marinovum</taxon>
    </lineage>
</organism>
<dbReference type="Gene3D" id="3.40.50.10490">
    <property type="entry name" value="Glucose-6-phosphate isomerase like protein, domain 1"/>
    <property type="match status" value="1"/>
</dbReference>
<sequence>MATIPTHIDALPSDAALGAMLDSHIAAAEAVRSALPALEKAAQQVAETLSRGGTLTYAAAGSSGLMALSDASELAGTFGTAPSQTRIAMAGGVPVDADMPGDTEDATDQTEAIAATMGPQDTAIILSASGTTPYALAMAQAVRHRGLPVIAIANVAQAPLLDLADIAIPLPTAPEVIEGSTRLGAGTAQKVALNMISTLAGILMGHVHDGLMVNLRPDNIKLRARAATIVTRITGVSQAQAEAALEATDYDTKPAVLVATGISVADARRLLARHDNRLRPCLERGAASTN</sequence>
<evidence type="ECO:0000256" key="2">
    <source>
        <dbReference type="ARBA" id="ARBA00023277"/>
    </source>
</evidence>
<dbReference type="RefSeq" id="WP_244526588.1">
    <property type="nucleotide sequence ID" value="NZ_FNYY01000024.1"/>
</dbReference>
<keyword evidence="2" id="KW-0119">Carbohydrate metabolism</keyword>
<dbReference type="GO" id="GO:0046348">
    <property type="term" value="P:amino sugar catabolic process"/>
    <property type="evidence" value="ECO:0007669"/>
    <property type="project" value="InterPro"/>
</dbReference>
<dbReference type="PROSITE" id="PS51464">
    <property type="entry name" value="SIS"/>
    <property type="match status" value="1"/>
</dbReference>
<dbReference type="InterPro" id="IPR040190">
    <property type="entry name" value="MURQ/GCKR"/>
</dbReference>
<dbReference type="CDD" id="cd05007">
    <property type="entry name" value="SIS_Etherase"/>
    <property type="match status" value="1"/>
</dbReference>
<dbReference type="GO" id="GO:0009254">
    <property type="term" value="P:peptidoglycan turnover"/>
    <property type="evidence" value="ECO:0007669"/>
    <property type="project" value="TreeGrafter"/>
</dbReference>
<dbReference type="InterPro" id="IPR046348">
    <property type="entry name" value="SIS_dom_sf"/>
</dbReference>
<dbReference type="Gene3D" id="1.10.8.1080">
    <property type="match status" value="1"/>
</dbReference>
<dbReference type="GO" id="GO:0016835">
    <property type="term" value="F:carbon-oxygen lyase activity"/>
    <property type="evidence" value="ECO:0007669"/>
    <property type="project" value="InterPro"/>
</dbReference>
<evidence type="ECO:0000259" key="3">
    <source>
        <dbReference type="PROSITE" id="PS51464"/>
    </source>
</evidence>
<name>A0A975WEG4_9RHOB</name>
<accession>A0A975WEG4</accession>
<evidence type="ECO:0000313" key="4">
    <source>
        <dbReference type="EMBL" id="SEK07361.1"/>
    </source>
</evidence>
<dbReference type="NCBIfam" id="NF003915">
    <property type="entry name" value="PRK05441.1"/>
    <property type="match status" value="1"/>
</dbReference>
<dbReference type="Proteomes" id="UP000182932">
    <property type="component" value="Unassembled WGS sequence"/>
</dbReference>
<dbReference type="Pfam" id="PF13580">
    <property type="entry name" value="SIS_2"/>
    <property type="match status" value="1"/>
</dbReference>
<dbReference type="GO" id="GO:0016803">
    <property type="term" value="F:ether hydrolase activity"/>
    <property type="evidence" value="ECO:0007669"/>
    <property type="project" value="TreeGrafter"/>
</dbReference>
<keyword evidence="1" id="KW-0456">Lyase</keyword>
<feature type="domain" description="SIS" evidence="3">
    <location>
        <begin position="45"/>
        <end position="206"/>
    </location>
</feature>
<gene>
    <name evidence="4" type="ORF">SAMN04487940_12436</name>
</gene>
<dbReference type="InterPro" id="IPR005488">
    <property type="entry name" value="Etherase_MurQ"/>
</dbReference>
<keyword evidence="5" id="KW-1185">Reference proteome</keyword>